<feature type="region of interest" description="Disordered" evidence="1">
    <location>
        <begin position="143"/>
        <end position="167"/>
    </location>
</feature>
<evidence type="ECO:0000256" key="1">
    <source>
        <dbReference type="SAM" id="MobiDB-lite"/>
    </source>
</evidence>
<reference evidence="3 4" key="1">
    <citation type="submission" date="2017-12" db="EMBL/GenBank/DDBJ databases">
        <title>Genome sequence of the active heterotrophic nitrifier-denitrifier, Cupriavidus pauculus UM1.</title>
        <authorList>
            <person name="Putonti C."/>
            <person name="Castignetti D."/>
        </authorList>
    </citation>
    <scope>NUCLEOTIDE SEQUENCE [LARGE SCALE GENOMIC DNA]</scope>
    <source>
        <strain evidence="3 4">UM1</strain>
    </source>
</reference>
<evidence type="ECO:0000259" key="2">
    <source>
        <dbReference type="Pfam" id="PF09361"/>
    </source>
</evidence>
<evidence type="ECO:0000313" key="4">
    <source>
        <dbReference type="Proteomes" id="UP000234341"/>
    </source>
</evidence>
<dbReference type="AlphaFoldDB" id="A0A2N5CEX9"/>
<dbReference type="Proteomes" id="UP000234341">
    <property type="component" value="Unassembled WGS sequence"/>
</dbReference>
<sequence length="167" mass="18964">MQSQSTTPWAIWPFQPFAFPPAAFQPFAAFDNKLLENWQKMMGLNADFSRSIAEETQFDWASCFMPQDPEELYARQWTNQMPMMSIPLHYMNAMLELGAATQRAWMDTWGHWLGLPALLPTMSMMPVMPVMPVMPDVSAAPTAKGDVVDVPAGRVRETPRERKGNSH</sequence>
<dbReference type="EMBL" id="PJRP01000003">
    <property type="protein sequence ID" value="PLQ00742.1"/>
    <property type="molecule type" value="Genomic_DNA"/>
</dbReference>
<dbReference type="OrthoDB" id="8963703at2"/>
<proteinExistence type="predicted"/>
<dbReference type="RefSeq" id="WP_101681309.1">
    <property type="nucleotide sequence ID" value="NZ_PJRP01000003.1"/>
</dbReference>
<organism evidence="3 4">
    <name type="scientific">Cupriavidus pauculus</name>
    <dbReference type="NCBI Taxonomy" id="82633"/>
    <lineage>
        <taxon>Bacteria</taxon>
        <taxon>Pseudomonadati</taxon>
        <taxon>Pseudomonadota</taxon>
        <taxon>Betaproteobacteria</taxon>
        <taxon>Burkholderiales</taxon>
        <taxon>Burkholderiaceae</taxon>
        <taxon>Cupriavidus</taxon>
    </lineage>
</organism>
<feature type="domain" description="Phasin" evidence="2">
    <location>
        <begin position="22"/>
        <end position="105"/>
    </location>
</feature>
<comment type="caution">
    <text evidence="3">The sequence shown here is derived from an EMBL/GenBank/DDBJ whole genome shotgun (WGS) entry which is preliminary data.</text>
</comment>
<protein>
    <recommendedName>
        <fullName evidence="2">Phasin domain-containing protein</fullName>
    </recommendedName>
</protein>
<dbReference type="InterPro" id="IPR018968">
    <property type="entry name" value="Phasin"/>
</dbReference>
<accession>A0A2N5CEX9</accession>
<evidence type="ECO:0000313" key="3">
    <source>
        <dbReference type="EMBL" id="PLQ00742.1"/>
    </source>
</evidence>
<feature type="compositionally biased region" description="Basic and acidic residues" evidence="1">
    <location>
        <begin position="154"/>
        <end position="167"/>
    </location>
</feature>
<name>A0A2N5CEX9_9BURK</name>
<gene>
    <name evidence="3" type="ORF">CYJ10_09855</name>
</gene>
<dbReference type="Pfam" id="PF09361">
    <property type="entry name" value="Phasin_2"/>
    <property type="match status" value="1"/>
</dbReference>